<dbReference type="PRINTS" id="PR00111">
    <property type="entry name" value="ABHYDROLASE"/>
</dbReference>
<keyword evidence="2" id="KW-1185">Reference proteome</keyword>
<dbReference type="RefSeq" id="XP_014484486.1">
    <property type="nucleotide sequence ID" value="XM_014629000.1"/>
</dbReference>
<dbReference type="RefSeq" id="XP_014484487.1">
    <property type="nucleotide sequence ID" value="XM_014629001.1"/>
</dbReference>
<organism evidence="2 6">
    <name type="scientific">Dinoponera quadriceps</name>
    <name type="common">South American ant</name>
    <dbReference type="NCBI Taxonomy" id="609295"/>
    <lineage>
        <taxon>Eukaryota</taxon>
        <taxon>Metazoa</taxon>
        <taxon>Ecdysozoa</taxon>
        <taxon>Arthropoda</taxon>
        <taxon>Hexapoda</taxon>
        <taxon>Insecta</taxon>
        <taxon>Pterygota</taxon>
        <taxon>Neoptera</taxon>
        <taxon>Endopterygota</taxon>
        <taxon>Hymenoptera</taxon>
        <taxon>Apocrita</taxon>
        <taxon>Aculeata</taxon>
        <taxon>Formicoidea</taxon>
        <taxon>Formicidae</taxon>
        <taxon>Ponerinae</taxon>
        <taxon>Ponerini</taxon>
        <taxon>Dinoponera</taxon>
    </lineage>
</organism>
<reference evidence="3 4" key="1">
    <citation type="submission" date="2025-04" db="UniProtKB">
        <authorList>
            <consortium name="RefSeq"/>
        </authorList>
    </citation>
    <scope>IDENTIFICATION</scope>
</reference>
<dbReference type="AlphaFoldDB" id="A0A6P3Y2N4"/>
<sequence>MMSNVCRTLRHSTKMLSKFVTSRNAFSWDQRLSSMASKVRQIEERKVNVNGMDINYARVGTGDHPVLLLPGALGTIWTDFKPQIENLDVDKLVIVAWDPPGYGKSRPPDRTFSDDMFQRDAICAHNLMKTLGYERFSLIGWSDGGITSLLLASMYPESIYKMVVIGANAYIQPDEVKLYENIRDINSWSKKMSTPMIQVYGKDYFKKIWSDWVDTMQRLYKKQNGDLCKQVLSKIKCPTLIVQGAKDVLVLPEHPKYLKQNIANSKMYIFEKGSHNLHLRYPDEFNKLVLNFLLEKSKI</sequence>
<keyword evidence="3 4" id="KW-0378">Hydrolase</keyword>
<dbReference type="KEGG" id="dqu:106749497"/>
<proteinExistence type="predicted"/>
<evidence type="ECO:0000313" key="4">
    <source>
        <dbReference type="RefSeq" id="XP_014484486.1"/>
    </source>
</evidence>
<dbReference type="InterPro" id="IPR029058">
    <property type="entry name" value="AB_hydrolase_fold"/>
</dbReference>
<protein>
    <submittedName>
        <fullName evidence="3 4">Valacyclovir hydrolase</fullName>
    </submittedName>
</protein>
<dbReference type="InterPro" id="IPR000073">
    <property type="entry name" value="AB_hydrolase_1"/>
</dbReference>
<evidence type="ECO:0000313" key="3">
    <source>
        <dbReference type="RefSeq" id="XP_014484485.1"/>
    </source>
</evidence>
<dbReference type="PANTHER" id="PTHR46331:SF2">
    <property type="entry name" value="VALACYCLOVIR HYDROLASE"/>
    <property type="match status" value="1"/>
</dbReference>
<evidence type="ECO:0000259" key="1">
    <source>
        <dbReference type="Pfam" id="PF00561"/>
    </source>
</evidence>
<dbReference type="RefSeq" id="XP_014484488.1">
    <property type="nucleotide sequence ID" value="XM_014629002.1"/>
</dbReference>
<dbReference type="GeneID" id="106749497"/>
<dbReference type="OrthoDB" id="19657at2759"/>
<evidence type="ECO:0000313" key="5">
    <source>
        <dbReference type="RefSeq" id="XP_014484487.1"/>
    </source>
</evidence>
<name>A0A6P3Y2N4_DINQU</name>
<dbReference type="Gene3D" id="3.40.50.1820">
    <property type="entry name" value="alpha/beta hydrolase"/>
    <property type="match status" value="1"/>
</dbReference>
<accession>A0A6P3Y2N4</accession>
<gene>
    <name evidence="3 4 5 6" type="primary">LOC106749497</name>
</gene>
<dbReference type="GO" id="GO:0017171">
    <property type="term" value="F:serine hydrolase activity"/>
    <property type="evidence" value="ECO:0007669"/>
    <property type="project" value="TreeGrafter"/>
</dbReference>
<evidence type="ECO:0000313" key="2">
    <source>
        <dbReference type="Proteomes" id="UP000515204"/>
    </source>
</evidence>
<evidence type="ECO:0000313" key="6">
    <source>
        <dbReference type="RefSeq" id="XP_014484488.1"/>
    </source>
</evidence>
<dbReference type="PANTHER" id="PTHR46331">
    <property type="entry name" value="VALACYCLOVIR HYDROLASE"/>
    <property type="match status" value="1"/>
</dbReference>
<dbReference type="Proteomes" id="UP000515204">
    <property type="component" value="Unplaced"/>
</dbReference>
<feature type="domain" description="AB hydrolase-1" evidence="1">
    <location>
        <begin position="65"/>
        <end position="171"/>
    </location>
</feature>
<dbReference type="RefSeq" id="XP_014484485.1">
    <property type="nucleotide sequence ID" value="XM_014628999.1"/>
</dbReference>
<dbReference type="Pfam" id="PF00561">
    <property type="entry name" value="Abhydrolase_1"/>
    <property type="match status" value="1"/>
</dbReference>
<dbReference type="SUPFAM" id="SSF53474">
    <property type="entry name" value="alpha/beta-Hydrolases"/>
    <property type="match status" value="1"/>
</dbReference>